<protein>
    <submittedName>
        <fullName evidence="1">Uncharacterized protein</fullName>
    </submittedName>
</protein>
<name>A0ACB0MB79_TRIPR</name>
<reference evidence="1" key="1">
    <citation type="submission" date="2023-10" db="EMBL/GenBank/DDBJ databases">
        <authorList>
            <person name="Rodriguez Cubillos JULIANA M."/>
            <person name="De Vega J."/>
        </authorList>
    </citation>
    <scope>NUCLEOTIDE SEQUENCE</scope>
</reference>
<dbReference type="Proteomes" id="UP001177021">
    <property type="component" value="Unassembled WGS sequence"/>
</dbReference>
<evidence type="ECO:0000313" key="1">
    <source>
        <dbReference type="EMBL" id="CAJ2676682.1"/>
    </source>
</evidence>
<sequence>MASVSATSLTFQPSFIVSTRNNQVSYRTSSFSAISVGSSRKSFPSLRLSRFRICAIQATPETVQKVSNIVRKQLALTPETELTPATKFSALGADSLDTVEIVMGLEEEFGLNIEDDSAEDITTIQEAADLIEKLVQKKDEA</sequence>
<keyword evidence="2" id="KW-1185">Reference proteome</keyword>
<comment type="caution">
    <text evidence="1">The sequence shown here is derived from an EMBL/GenBank/DDBJ whole genome shotgun (WGS) entry which is preliminary data.</text>
</comment>
<gene>
    <name evidence="1" type="ORF">MILVUS5_LOCUS39370</name>
</gene>
<dbReference type="EMBL" id="CASHSV030000823">
    <property type="protein sequence ID" value="CAJ2676682.1"/>
    <property type="molecule type" value="Genomic_DNA"/>
</dbReference>
<proteinExistence type="predicted"/>
<evidence type="ECO:0000313" key="2">
    <source>
        <dbReference type="Proteomes" id="UP001177021"/>
    </source>
</evidence>
<accession>A0ACB0MB79</accession>
<organism evidence="1 2">
    <name type="scientific">Trifolium pratense</name>
    <name type="common">Red clover</name>
    <dbReference type="NCBI Taxonomy" id="57577"/>
    <lineage>
        <taxon>Eukaryota</taxon>
        <taxon>Viridiplantae</taxon>
        <taxon>Streptophyta</taxon>
        <taxon>Embryophyta</taxon>
        <taxon>Tracheophyta</taxon>
        <taxon>Spermatophyta</taxon>
        <taxon>Magnoliopsida</taxon>
        <taxon>eudicotyledons</taxon>
        <taxon>Gunneridae</taxon>
        <taxon>Pentapetalae</taxon>
        <taxon>rosids</taxon>
        <taxon>fabids</taxon>
        <taxon>Fabales</taxon>
        <taxon>Fabaceae</taxon>
        <taxon>Papilionoideae</taxon>
        <taxon>50 kb inversion clade</taxon>
        <taxon>NPAAA clade</taxon>
        <taxon>Hologalegina</taxon>
        <taxon>IRL clade</taxon>
        <taxon>Trifolieae</taxon>
        <taxon>Trifolium</taxon>
    </lineage>
</organism>